<dbReference type="PANTHER" id="PTHR46637:SF1">
    <property type="entry name" value="BLL5188 PROTEIN"/>
    <property type="match status" value="1"/>
</dbReference>
<sequence>MADAQCALAEPLLPDTASKRGGRWRDHRRVIDAIAWKFQTGSPRMHLPAGSGHGRASAPAYGTGLGIWEQAFAVSLAQADPEGDWDLVVAVDSTTVRVRQNTIGARKE</sequence>
<name>A0A918CT45_9ACTN</name>
<proteinExistence type="predicted"/>
<evidence type="ECO:0000313" key="3">
    <source>
        <dbReference type="Proteomes" id="UP000653411"/>
    </source>
</evidence>
<gene>
    <name evidence="2" type="ORF">GCM10011578_050680</name>
</gene>
<dbReference type="AlphaFoldDB" id="A0A918CT45"/>
<dbReference type="InterPro" id="IPR052909">
    <property type="entry name" value="Transposase_6_like"/>
</dbReference>
<reference evidence="2" key="2">
    <citation type="submission" date="2020-09" db="EMBL/GenBank/DDBJ databases">
        <authorList>
            <person name="Sun Q."/>
            <person name="Zhou Y."/>
        </authorList>
    </citation>
    <scope>NUCLEOTIDE SEQUENCE</scope>
    <source>
        <strain evidence="2">CGMCC 4.7110</strain>
    </source>
</reference>
<dbReference type="InterPro" id="IPR025161">
    <property type="entry name" value="IS402-like_dom"/>
</dbReference>
<dbReference type="PANTHER" id="PTHR46637">
    <property type="entry name" value="TIS1421-TRANSPOSASE PROTEIN A"/>
    <property type="match status" value="1"/>
</dbReference>
<accession>A0A918CT45</accession>
<reference evidence="2" key="1">
    <citation type="journal article" date="2014" name="Int. J. Syst. Evol. Microbiol.">
        <title>Complete genome sequence of Corynebacterium casei LMG S-19264T (=DSM 44701T), isolated from a smear-ripened cheese.</title>
        <authorList>
            <consortium name="US DOE Joint Genome Institute (JGI-PGF)"/>
            <person name="Walter F."/>
            <person name="Albersmeier A."/>
            <person name="Kalinowski J."/>
            <person name="Ruckert C."/>
        </authorList>
    </citation>
    <scope>NUCLEOTIDE SEQUENCE</scope>
    <source>
        <strain evidence="2">CGMCC 4.7110</strain>
    </source>
</reference>
<evidence type="ECO:0000259" key="1">
    <source>
        <dbReference type="Pfam" id="PF13340"/>
    </source>
</evidence>
<dbReference type="Proteomes" id="UP000653411">
    <property type="component" value="Unassembled WGS sequence"/>
</dbReference>
<dbReference type="Pfam" id="PF13340">
    <property type="entry name" value="DUF4096"/>
    <property type="match status" value="1"/>
</dbReference>
<organism evidence="2 3">
    <name type="scientific">Streptomyces fuscichromogenes</name>
    <dbReference type="NCBI Taxonomy" id="1324013"/>
    <lineage>
        <taxon>Bacteria</taxon>
        <taxon>Bacillati</taxon>
        <taxon>Actinomycetota</taxon>
        <taxon>Actinomycetes</taxon>
        <taxon>Kitasatosporales</taxon>
        <taxon>Streptomycetaceae</taxon>
        <taxon>Streptomyces</taxon>
    </lineage>
</organism>
<comment type="caution">
    <text evidence="2">The sequence shown here is derived from an EMBL/GenBank/DDBJ whole genome shotgun (WGS) entry which is preliminary data.</text>
</comment>
<protein>
    <submittedName>
        <fullName evidence="2">Transposase</fullName>
    </submittedName>
</protein>
<keyword evidence="3" id="KW-1185">Reference proteome</keyword>
<dbReference type="RefSeq" id="WP_189265094.1">
    <property type="nucleotide sequence ID" value="NZ_BMML01000011.1"/>
</dbReference>
<evidence type="ECO:0000313" key="2">
    <source>
        <dbReference type="EMBL" id="GGN20260.1"/>
    </source>
</evidence>
<dbReference type="EMBL" id="BMML01000011">
    <property type="protein sequence ID" value="GGN20260.1"/>
    <property type="molecule type" value="Genomic_DNA"/>
</dbReference>
<feature type="domain" description="Insertion element IS402-like" evidence="1">
    <location>
        <begin position="2"/>
        <end position="54"/>
    </location>
</feature>